<sequence>MGSNQVISQTEYGSIAVYVDQKVAVAGGVLTGMVCLNLVKDYPAQSVCVEFEGCEAVDWIPNNAVGTNMKFLKKNELVKTQSALLVFNEAGAQAGYYDFPFRIYVPHELPASVFFPGIGDFRCLVKYVIRGILRSRTMDVEDLTFENLVPLNEIPSGFYNEFVSQRKANVCSWFGIKKHGEVKMNVKLYKNCFMINGKIFIEADIDNSQCSKPIKRINLSLVQTTYKKSKHELKSCLRTTKWVNYYEGIAAHESTGGFTKRMEINLDHVNGLYGKFDFDKIADYEESHFLLAKKIQSSTNGNFVIISYYISVKLLYEIKSTKAIELQIPIILMNSESEIYPV</sequence>
<evidence type="ECO:0000313" key="2">
    <source>
        <dbReference type="EMBL" id="CAI2361714.1"/>
    </source>
</evidence>
<organism evidence="2 3">
    <name type="scientific">Euplotes crassus</name>
    <dbReference type="NCBI Taxonomy" id="5936"/>
    <lineage>
        <taxon>Eukaryota</taxon>
        <taxon>Sar</taxon>
        <taxon>Alveolata</taxon>
        <taxon>Ciliophora</taxon>
        <taxon>Intramacronucleata</taxon>
        <taxon>Spirotrichea</taxon>
        <taxon>Hypotrichia</taxon>
        <taxon>Euplotida</taxon>
        <taxon>Euplotidae</taxon>
        <taxon>Moneuplotes</taxon>
    </lineage>
</organism>
<dbReference type="SMART" id="SM01017">
    <property type="entry name" value="Arrestin_C"/>
    <property type="match status" value="1"/>
</dbReference>
<accession>A0AAD1UA43</accession>
<reference evidence="2" key="1">
    <citation type="submission" date="2023-07" db="EMBL/GenBank/DDBJ databases">
        <authorList>
            <consortium name="AG Swart"/>
            <person name="Singh M."/>
            <person name="Singh A."/>
            <person name="Seah K."/>
            <person name="Emmerich C."/>
        </authorList>
    </citation>
    <scope>NUCLEOTIDE SEQUENCE</scope>
    <source>
        <strain evidence="2">DP1</strain>
    </source>
</reference>
<name>A0AAD1UA43_EUPCR</name>
<dbReference type="SUPFAM" id="SSF81296">
    <property type="entry name" value="E set domains"/>
    <property type="match status" value="2"/>
</dbReference>
<dbReference type="AlphaFoldDB" id="A0AAD1UA43"/>
<dbReference type="Pfam" id="PF00339">
    <property type="entry name" value="Arrestin_N"/>
    <property type="match status" value="1"/>
</dbReference>
<keyword evidence="3" id="KW-1185">Reference proteome</keyword>
<dbReference type="PANTHER" id="PTHR11188">
    <property type="entry name" value="ARRESTIN DOMAIN CONTAINING PROTEIN"/>
    <property type="match status" value="1"/>
</dbReference>
<dbReference type="Proteomes" id="UP001295684">
    <property type="component" value="Unassembled WGS sequence"/>
</dbReference>
<dbReference type="InterPro" id="IPR011021">
    <property type="entry name" value="Arrestin-like_N"/>
</dbReference>
<dbReference type="GO" id="GO:0015031">
    <property type="term" value="P:protein transport"/>
    <property type="evidence" value="ECO:0007669"/>
    <property type="project" value="TreeGrafter"/>
</dbReference>
<proteinExistence type="predicted"/>
<evidence type="ECO:0000259" key="1">
    <source>
        <dbReference type="SMART" id="SM01017"/>
    </source>
</evidence>
<dbReference type="EMBL" id="CAMPGE010002897">
    <property type="protein sequence ID" value="CAI2361714.1"/>
    <property type="molecule type" value="Genomic_DNA"/>
</dbReference>
<dbReference type="Gene3D" id="2.60.40.640">
    <property type="match status" value="2"/>
</dbReference>
<dbReference type="InterPro" id="IPR050357">
    <property type="entry name" value="Arrestin_domain-protein"/>
</dbReference>
<dbReference type="Pfam" id="PF02752">
    <property type="entry name" value="Arrestin_C"/>
    <property type="match status" value="1"/>
</dbReference>
<dbReference type="InterPro" id="IPR014756">
    <property type="entry name" value="Ig_E-set"/>
</dbReference>
<comment type="caution">
    <text evidence="2">The sequence shown here is derived from an EMBL/GenBank/DDBJ whole genome shotgun (WGS) entry which is preliminary data.</text>
</comment>
<feature type="domain" description="Arrestin C-terminal-like" evidence="1">
    <location>
        <begin position="178"/>
        <end position="337"/>
    </location>
</feature>
<dbReference type="InterPro" id="IPR014752">
    <property type="entry name" value="Arrestin-like_C"/>
</dbReference>
<evidence type="ECO:0000313" key="3">
    <source>
        <dbReference type="Proteomes" id="UP001295684"/>
    </source>
</evidence>
<dbReference type="InterPro" id="IPR011022">
    <property type="entry name" value="Arrestin_C-like"/>
</dbReference>
<dbReference type="PANTHER" id="PTHR11188:SF17">
    <property type="entry name" value="FI21816P1"/>
    <property type="match status" value="1"/>
</dbReference>
<gene>
    <name evidence="2" type="ORF">ECRASSUSDP1_LOCUS3026</name>
</gene>
<protein>
    <recommendedName>
        <fullName evidence="1">Arrestin C-terminal-like domain-containing protein</fullName>
    </recommendedName>
</protein>
<dbReference type="GO" id="GO:0005737">
    <property type="term" value="C:cytoplasm"/>
    <property type="evidence" value="ECO:0007669"/>
    <property type="project" value="TreeGrafter"/>
</dbReference>